<name>A0AAD0AE83_FAUOS</name>
<keyword evidence="1" id="KW-0778">Tellurium resistance</keyword>
<proteinExistence type="predicted"/>
<evidence type="ECO:0000256" key="2">
    <source>
        <dbReference type="SAM" id="MobiDB-lite"/>
    </source>
</evidence>
<dbReference type="Gene3D" id="2.60.60.30">
    <property type="entry name" value="sav2460 like domains"/>
    <property type="match status" value="1"/>
</dbReference>
<accession>A0AAD0AE83</accession>
<evidence type="ECO:0000313" key="4">
    <source>
        <dbReference type="EMBL" id="ATQ83580.1"/>
    </source>
</evidence>
<feature type="region of interest" description="Disordered" evidence="2">
    <location>
        <begin position="224"/>
        <end position="243"/>
    </location>
</feature>
<evidence type="ECO:0000259" key="3">
    <source>
        <dbReference type="Pfam" id="PF02342"/>
    </source>
</evidence>
<evidence type="ECO:0000256" key="1">
    <source>
        <dbReference type="ARBA" id="ARBA00022686"/>
    </source>
</evidence>
<feature type="domain" description="TerD" evidence="3">
    <location>
        <begin position="152"/>
        <end position="332"/>
    </location>
</feature>
<dbReference type="PANTHER" id="PTHR32097">
    <property type="entry name" value="CAMP-BINDING PROTEIN 1-RELATED"/>
    <property type="match status" value="1"/>
</dbReference>
<dbReference type="AlphaFoldDB" id="A0AAD0AE83"/>
<dbReference type="PANTHER" id="PTHR32097:SF17">
    <property type="entry name" value="CAMP-BINDING PROTEIN 1-RELATED"/>
    <property type="match status" value="1"/>
</dbReference>
<gene>
    <name evidence="4" type="ORF">YHS_06920</name>
</gene>
<dbReference type="EMBL" id="CP024176">
    <property type="protein sequence ID" value="ATQ83580.1"/>
    <property type="molecule type" value="Genomic_DNA"/>
</dbReference>
<dbReference type="InterPro" id="IPR003325">
    <property type="entry name" value="TerD"/>
</dbReference>
<dbReference type="CDD" id="cd06974">
    <property type="entry name" value="TerD_like"/>
    <property type="match status" value="1"/>
</dbReference>
<reference evidence="4" key="1">
    <citation type="submission" date="2017-11" db="EMBL/GenBank/DDBJ databases">
        <title>Complete Genome Sequence from Moraxella oslensis YHS isolated from human skin.</title>
        <authorList>
            <person name="Lee K."/>
            <person name="Lim J.Y."/>
            <person name="Hwang I."/>
        </authorList>
    </citation>
    <scope>NUCLEOTIDE SEQUENCE</scope>
    <source>
        <strain evidence="4">YHS</strain>
    </source>
</reference>
<organism evidence="4">
    <name type="scientific">Faucicola osloensis</name>
    <name type="common">Moraxella osloensis</name>
    <dbReference type="NCBI Taxonomy" id="34062"/>
    <lineage>
        <taxon>Bacteria</taxon>
        <taxon>Pseudomonadati</taxon>
        <taxon>Pseudomonadota</taxon>
        <taxon>Gammaproteobacteria</taxon>
        <taxon>Moraxellales</taxon>
        <taxon>Moraxellaceae</taxon>
        <taxon>Faucicola</taxon>
    </lineage>
</organism>
<feature type="region of interest" description="Disordered" evidence="2">
    <location>
        <begin position="1"/>
        <end position="25"/>
    </location>
</feature>
<dbReference type="InterPro" id="IPR051324">
    <property type="entry name" value="Stress/Tellurium_Resist"/>
</dbReference>
<dbReference type="GO" id="GO:0046690">
    <property type="term" value="P:response to tellurium ion"/>
    <property type="evidence" value="ECO:0007669"/>
    <property type="project" value="UniProtKB-KW"/>
</dbReference>
<dbReference type="Pfam" id="PF02342">
    <property type="entry name" value="TerD"/>
    <property type="match status" value="1"/>
</dbReference>
<sequence length="355" mass="39824">MKHTDNNTLEATATDTNSQQPSNPKTTILYSDLTDDSPIVNAVKSPDNLTPSTTTETYQIISTQFADPTPAPSVEVKAPVNSSNLTDKNTNDAVVTSTSPLHHSLHKVPKINPMTDDKILQKSHQLAITQDDQLEDDKTATGIAVEHMDVVLKQWYFTVQWQHTQMPKAGLYNKFKKRTQAMDLDLSCLLCNRYGEVIETIWFKNVRDKAQSVRHQGDELLGKKPLGAIDDRKEDPDNNQSTKVNDVNLNQESMVLFLSKLPPQVFHVVMIVSSYHGYALSKAKQASCQLSDDEGNVISELAFTKLPSNTKALWFASLTRSADSWRYNTEHQPLDNNKMALIEKEVSEKLVRTAR</sequence>
<protein>
    <recommendedName>
        <fullName evidence="3">TerD domain-containing protein</fullName>
    </recommendedName>
</protein>